<dbReference type="PIRSF" id="PIRSF017082">
    <property type="entry name" value="YflP"/>
    <property type="match status" value="1"/>
</dbReference>
<comment type="caution">
    <text evidence="3">The sequence shown here is derived from an EMBL/GenBank/DDBJ whole genome shotgun (WGS) entry which is preliminary data.</text>
</comment>
<dbReference type="RefSeq" id="WP_128776255.1">
    <property type="nucleotide sequence ID" value="NZ_RYFI01000003.1"/>
</dbReference>
<dbReference type="AlphaFoldDB" id="A0A4Q0MMB4"/>
<evidence type="ECO:0000256" key="1">
    <source>
        <dbReference type="ARBA" id="ARBA00006987"/>
    </source>
</evidence>
<accession>A0A4Q0MMB4</accession>
<reference evidence="3 4" key="1">
    <citation type="submission" date="2018-12" db="EMBL/GenBank/DDBJ databases">
        <title>bacterium Hansschlegelia zhihuaiae S113.</title>
        <authorList>
            <person name="He J."/>
        </authorList>
    </citation>
    <scope>NUCLEOTIDE SEQUENCE [LARGE SCALE GENOMIC DNA]</scope>
    <source>
        <strain evidence="3 4">S 113</strain>
    </source>
</reference>
<dbReference type="Proteomes" id="UP000289708">
    <property type="component" value="Unassembled WGS sequence"/>
</dbReference>
<dbReference type="PANTHER" id="PTHR42928">
    <property type="entry name" value="TRICARBOXYLATE-BINDING PROTEIN"/>
    <property type="match status" value="1"/>
</dbReference>
<evidence type="ECO:0000313" key="4">
    <source>
        <dbReference type="Proteomes" id="UP000289708"/>
    </source>
</evidence>
<feature type="signal peptide" evidence="2">
    <location>
        <begin position="1"/>
        <end position="26"/>
    </location>
</feature>
<dbReference type="EMBL" id="RYFI01000003">
    <property type="protein sequence ID" value="RXF74605.1"/>
    <property type="molecule type" value="Genomic_DNA"/>
</dbReference>
<evidence type="ECO:0000256" key="2">
    <source>
        <dbReference type="SAM" id="SignalP"/>
    </source>
</evidence>
<keyword evidence="4" id="KW-1185">Reference proteome</keyword>
<protein>
    <submittedName>
        <fullName evidence="3">Tripartite tricarboxylate transporter substrate binding protein</fullName>
    </submittedName>
</protein>
<name>A0A4Q0MMB4_9HYPH</name>
<evidence type="ECO:0000313" key="3">
    <source>
        <dbReference type="EMBL" id="RXF74605.1"/>
    </source>
</evidence>
<feature type="chain" id="PRO_5021017906" evidence="2">
    <location>
        <begin position="27"/>
        <end position="318"/>
    </location>
</feature>
<dbReference type="Gene3D" id="3.40.190.10">
    <property type="entry name" value="Periplasmic binding protein-like II"/>
    <property type="match status" value="1"/>
</dbReference>
<sequence>MTGADRRSVSSGLAAALVAASAPAAAQTAAVEVLAAGSAGEGDDQLARAVAEGLNATRLVPRATAVNVPRETMAISDFIDGRRPRASLMVISLSTVGALAISGHDKYLNSVRPIARLVGEHQPIVVPAASPFGTLADLMAALRRDPSSVGWTGRPYGSADHQLALLLTSAAGADPRGLAYRPVDTSARAALDALTGAATVASGALGEFRHQMRGGTLRALALASPARAPGVDAPTLREQGVDITMMNWRGVVSRGAVGPTLLGRFDEAIDRLVQVSGWRQLLAQRSWEDLYEPAEPFRRFIQDERARVGALMARRGPS</sequence>
<dbReference type="InterPro" id="IPR005064">
    <property type="entry name" value="BUG"/>
</dbReference>
<keyword evidence="2" id="KW-0732">Signal</keyword>
<dbReference type="Gene3D" id="3.40.190.150">
    <property type="entry name" value="Bordetella uptake gene, domain 1"/>
    <property type="match status" value="1"/>
</dbReference>
<dbReference type="OrthoDB" id="9780943at2"/>
<comment type="similarity">
    <text evidence="1">Belongs to the UPF0065 (bug) family.</text>
</comment>
<dbReference type="PANTHER" id="PTHR42928:SF3">
    <property type="entry name" value="UPF0065 PROTEIN YFLP"/>
    <property type="match status" value="1"/>
</dbReference>
<organism evidence="3 4">
    <name type="scientific">Hansschlegelia zhihuaiae</name>
    <dbReference type="NCBI Taxonomy" id="405005"/>
    <lineage>
        <taxon>Bacteria</taxon>
        <taxon>Pseudomonadati</taxon>
        <taxon>Pseudomonadota</taxon>
        <taxon>Alphaproteobacteria</taxon>
        <taxon>Hyphomicrobiales</taxon>
        <taxon>Methylopilaceae</taxon>
        <taxon>Hansschlegelia</taxon>
    </lineage>
</organism>
<proteinExistence type="inferred from homology"/>
<dbReference type="InterPro" id="IPR042100">
    <property type="entry name" value="Bug_dom1"/>
</dbReference>
<gene>
    <name evidence="3" type="ORF">EK403_04195</name>
</gene>
<dbReference type="Pfam" id="PF03401">
    <property type="entry name" value="TctC"/>
    <property type="match status" value="1"/>
</dbReference>